<evidence type="ECO:0000313" key="2">
    <source>
        <dbReference type="Proteomes" id="UP000005952"/>
    </source>
</evidence>
<dbReference type="EMBL" id="CP005587">
    <property type="protein sequence ID" value="AGK56347.1"/>
    <property type="molecule type" value="Genomic_DNA"/>
</dbReference>
<evidence type="ECO:0000313" key="1">
    <source>
        <dbReference type="EMBL" id="AGK56347.1"/>
    </source>
</evidence>
<reference evidence="1 2" key="1">
    <citation type="journal article" date="2013" name="Genome Announc.">
        <title>Genome sequences for three denitrifying bacterial strains isolated from a uranium- and nitrate-contaminated subsurface environment.</title>
        <authorList>
            <person name="Venkatramanan R."/>
            <person name="Prakash O."/>
            <person name="Woyke T."/>
            <person name="Chain P."/>
            <person name="Goodwin L.A."/>
            <person name="Watson D."/>
            <person name="Brooks S."/>
            <person name="Kostka J.E."/>
            <person name="Green S.J."/>
        </authorList>
    </citation>
    <scope>NUCLEOTIDE SEQUENCE [LARGE SCALE GENOMIC DNA]</scope>
    <source>
        <strain evidence="1 2">1NES1</strain>
    </source>
</reference>
<sequence length="102" mass="11761">MRHAYGVEGAGAWVGSVIVELERFRPWPTLFRLNGDIAQNWFDFVRMRIEKDSRKCGRLFRGVYNDQPKLLVGAAECFGGEWRIYVNKLKLGLQAKGSIHVY</sequence>
<organism evidence="1 2">
    <name type="scientific">Hyphomicrobium denitrificans 1NES1</name>
    <dbReference type="NCBI Taxonomy" id="670307"/>
    <lineage>
        <taxon>Bacteria</taxon>
        <taxon>Pseudomonadati</taxon>
        <taxon>Pseudomonadota</taxon>
        <taxon>Alphaproteobacteria</taxon>
        <taxon>Hyphomicrobiales</taxon>
        <taxon>Hyphomicrobiaceae</taxon>
        <taxon>Hyphomicrobium</taxon>
    </lineage>
</organism>
<dbReference type="AlphaFoldDB" id="N0B2C6"/>
<dbReference type="Proteomes" id="UP000005952">
    <property type="component" value="Chromosome"/>
</dbReference>
<dbReference type="HOGENOM" id="CLU_2273526_0_0_5"/>
<protein>
    <submittedName>
        <fullName evidence="1">Uncharacterized protein</fullName>
    </submittedName>
</protein>
<keyword evidence="2" id="KW-1185">Reference proteome</keyword>
<name>N0B2C6_9HYPH</name>
<proteinExistence type="predicted"/>
<dbReference type="KEGG" id="hdt:HYPDE_23303"/>
<accession>N0B2C6</accession>
<gene>
    <name evidence="1" type="ORF">HYPDE_23303</name>
</gene>